<dbReference type="InterPro" id="IPR001810">
    <property type="entry name" value="F-box_dom"/>
</dbReference>
<dbReference type="GO" id="GO:0016874">
    <property type="term" value="F:ligase activity"/>
    <property type="evidence" value="ECO:0007669"/>
    <property type="project" value="UniProtKB-KW"/>
</dbReference>
<dbReference type="SUPFAM" id="SSF81383">
    <property type="entry name" value="F-box domain"/>
    <property type="match status" value="1"/>
</dbReference>
<dbReference type="InterPro" id="IPR001680">
    <property type="entry name" value="WD40_rpt"/>
</dbReference>
<dbReference type="PROSITE" id="PS50294">
    <property type="entry name" value="WD_REPEATS_REGION"/>
    <property type="match status" value="4"/>
</dbReference>
<dbReference type="SMART" id="SM00256">
    <property type="entry name" value="FBOX"/>
    <property type="match status" value="1"/>
</dbReference>
<evidence type="ECO:0000256" key="2">
    <source>
        <dbReference type="ARBA" id="ARBA00022737"/>
    </source>
</evidence>
<keyword evidence="7" id="KW-1185">Reference proteome</keyword>
<dbReference type="Pfam" id="PF00400">
    <property type="entry name" value="WD40"/>
    <property type="match status" value="7"/>
</dbReference>
<feature type="repeat" description="WD" evidence="3">
    <location>
        <begin position="681"/>
        <end position="720"/>
    </location>
</feature>
<protein>
    <submittedName>
        <fullName evidence="6">SCF ubiquitin ligase complex subunit cdc4</fullName>
    </submittedName>
</protein>
<dbReference type="PROSITE" id="PS50181">
    <property type="entry name" value="FBOX"/>
    <property type="match status" value="1"/>
</dbReference>
<dbReference type="Gene3D" id="2.130.10.10">
    <property type="entry name" value="YVTN repeat-like/Quinoprotein amine dehydrogenase"/>
    <property type="match status" value="1"/>
</dbReference>
<dbReference type="Gene3D" id="1.20.1280.50">
    <property type="match status" value="1"/>
</dbReference>
<feature type="region of interest" description="Disordered" evidence="4">
    <location>
        <begin position="568"/>
        <end position="590"/>
    </location>
</feature>
<keyword evidence="2" id="KW-0677">Repeat</keyword>
<dbReference type="CDD" id="cd00200">
    <property type="entry name" value="WD40"/>
    <property type="match status" value="1"/>
</dbReference>
<dbReference type="InterPro" id="IPR018391">
    <property type="entry name" value="PQQ_b-propeller_rpt"/>
</dbReference>
<evidence type="ECO:0000259" key="5">
    <source>
        <dbReference type="PROSITE" id="PS50181"/>
    </source>
</evidence>
<dbReference type="SMART" id="SM00564">
    <property type="entry name" value="PQQ"/>
    <property type="match status" value="3"/>
</dbReference>
<organism evidence="6 7">
    <name type="scientific">Basidiobolus ranarum</name>
    <dbReference type="NCBI Taxonomy" id="34480"/>
    <lineage>
        <taxon>Eukaryota</taxon>
        <taxon>Fungi</taxon>
        <taxon>Fungi incertae sedis</taxon>
        <taxon>Zoopagomycota</taxon>
        <taxon>Entomophthoromycotina</taxon>
        <taxon>Basidiobolomycetes</taxon>
        <taxon>Basidiobolales</taxon>
        <taxon>Basidiobolaceae</taxon>
        <taxon>Basidiobolus</taxon>
    </lineage>
</organism>
<keyword evidence="1 3" id="KW-0853">WD repeat</keyword>
<feature type="region of interest" description="Disordered" evidence="4">
    <location>
        <begin position="344"/>
        <end position="365"/>
    </location>
</feature>
<proteinExistence type="predicted"/>
<dbReference type="InterPro" id="IPR036322">
    <property type="entry name" value="WD40_repeat_dom_sf"/>
</dbReference>
<name>A0ABR2VS75_9FUNG</name>
<dbReference type="PROSITE" id="PS00678">
    <property type="entry name" value="WD_REPEATS_1"/>
    <property type="match status" value="2"/>
</dbReference>
<feature type="repeat" description="WD" evidence="3">
    <location>
        <begin position="639"/>
        <end position="680"/>
    </location>
</feature>
<dbReference type="EMBL" id="JASJQH010008028">
    <property type="protein sequence ID" value="KAK9695870.1"/>
    <property type="molecule type" value="Genomic_DNA"/>
</dbReference>
<reference evidence="6 7" key="1">
    <citation type="submission" date="2023-04" db="EMBL/GenBank/DDBJ databases">
        <title>Genome of Basidiobolus ranarum AG-B5.</title>
        <authorList>
            <person name="Stajich J.E."/>
            <person name="Carter-House D."/>
            <person name="Gryganskyi A."/>
        </authorList>
    </citation>
    <scope>NUCLEOTIDE SEQUENCE [LARGE SCALE GENOMIC DNA]</scope>
    <source>
        <strain evidence="6 7">AG-B5</strain>
    </source>
</reference>
<dbReference type="Pfam" id="PF12937">
    <property type="entry name" value="F-box-like"/>
    <property type="match status" value="1"/>
</dbReference>
<dbReference type="InterPro" id="IPR036047">
    <property type="entry name" value="F-box-like_dom_sf"/>
</dbReference>
<dbReference type="CDD" id="cd22147">
    <property type="entry name" value="F-box_SpPof1-like"/>
    <property type="match status" value="1"/>
</dbReference>
<evidence type="ECO:0000256" key="3">
    <source>
        <dbReference type="PROSITE-ProRule" id="PRU00221"/>
    </source>
</evidence>
<keyword evidence="6" id="KW-0436">Ligase</keyword>
<feature type="repeat" description="WD" evidence="3">
    <location>
        <begin position="480"/>
        <end position="519"/>
    </location>
</feature>
<sequence>MNDSNPPSESQNPTEASVNSSTISRSPFLLSDRVAPIITTHTTTTTTTETNISKLKHPPGSPKLPWSSTEYPLINFPTPTALKIGSLENNNEISSSHNLNIVKVLSTLTSLTPPKLKRNTDSPDDSEVVAENITPTPYKRTRFSQSSNPEISPQIIPQSLAHFERTSESIPIIREDSASLPSPCRSPSSPILIENPLDLEDTDRKDTEEMDQELVGPSSKIPTSFPNLPGLLSRFDSLPAEIQQAMLFQMLKRSNAGTLQFIASTILPNLKIDFLGKLPYELGLKIVRYLDIQSICRSARVSKCWRKLVDSDVNIWKSLFNLAGFKFTEEDMMVLNSFEKKQKRMNPLRNPPSIASENRRISDGQSRLREDEFAAGESRGLVASDTEDDFEVIIPGLTAPSDPRDCLEVVAKHTYKYLYRRHHIIRRNWMRGRCSSISFEGHSECVVTCLQFDSDKIVSGTEDFDIHIYDTKTGSLRKKLQAHNGGVWALQYYGNTLVTGSTDRTVRIWDIERGINTHTFRGHSSTVRCLQILIPTNVNPDQEGEPIMEPPYPIIVTGSRDSTLRVWRLPSSDDPRYPSESNESSEAQTTPNPFYLRSLMGHAHSVRAIAAYGNTVVSGSYDCTVRVWNVMNGECKWRLEGHTQKVYSVVIDKDRNRCISGSMDCSVRIWSLEHGTCIYALEGHSSLVGLLSLTPNHLVSAAADATLRVWDPDTGTCRNVLSTHTGAITCFQHDDQKVISGSETNLKMWDIKTGKFVRDLLVGLQHVWQVQFDERRCVAAVQRRSATWFEVFDFGKEVDVMVKKENNPSSSLASMST</sequence>
<dbReference type="Proteomes" id="UP001479436">
    <property type="component" value="Unassembled WGS sequence"/>
</dbReference>
<dbReference type="InterPro" id="IPR019775">
    <property type="entry name" value="WD40_repeat_CS"/>
</dbReference>
<dbReference type="InterPro" id="IPR020472">
    <property type="entry name" value="WD40_PAC1"/>
</dbReference>
<dbReference type="SUPFAM" id="SSF50978">
    <property type="entry name" value="WD40 repeat-like"/>
    <property type="match status" value="1"/>
</dbReference>
<gene>
    <name evidence="6" type="primary">CDC4_4</name>
    <name evidence="6" type="ORF">K7432_012760</name>
</gene>
<feature type="region of interest" description="Disordered" evidence="4">
    <location>
        <begin position="40"/>
        <end position="66"/>
    </location>
</feature>
<dbReference type="PANTHER" id="PTHR19849">
    <property type="entry name" value="PHOSPHOLIPASE A-2-ACTIVATING PROTEIN"/>
    <property type="match status" value="1"/>
</dbReference>
<evidence type="ECO:0000256" key="1">
    <source>
        <dbReference type="ARBA" id="ARBA00022574"/>
    </source>
</evidence>
<dbReference type="PRINTS" id="PR00320">
    <property type="entry name" value="GPROTEINBRPT"/>
</dbReference>
<feature type="repeat" description="WD" evidence="3">
    <location>
        <begin position="555"/>
        <end position="577"/>
    </location>
</feature>
<comment type="caution">
    <text evidence="6">The sequence shown here is derived from an EMBL/GenBank/DDBJ whole genome shotgun (WGS) entry which is preliminary data.</text>
</comment>
<feature type="compositionally biased region" description="Polar residues" evidence="4">
    <location>
        <begin position="1"/>
        <end position="25"/>
    </location>
</feature>
<feature type="compositionally biased region" description="Low complexity" evidence="4">
    <location>
        <begin position="40"/>
        <end position="50"/>
    </location>
</feature>
<evidence type="ECO:0000256" key="4">
    <source>
        <dbReference type="SAM" id="MobiDB-lite"/>
    </source>
</evidence>
<dbReference type="SMART" id="SM00320">
    <property type="entry name" value="WD40"/>
    <property type="match status" value="7"/>
</dbReference>
<dbReference type="InterPro" id="IPR015943">
    <property type="entry name" value="WD40/YVTN_repeat-like_dom_sf"/>
</dbReference>
<feature type="repeat" description="WD" evidence="3">
    <location>
        <begin position="599"/>
        <end position="638"/>
    </location>
</feature>
<feature type="compositionally biased region" description="Polar residues" evidence="4">
    <location>
        <begin position="579"/>
        <end position="590"/>
    </location>
</feature>
<dbReference type="PROSITE" id="PS50082">
    <property type="entry name" value="WD_REPEATS_2"/>
    <property type="match status" value="5"/>
</dbReference>
<accession>A0ABR2VS75</accession>
<evidence type="ECO:0000313" key="6">
    <source>
        <dbReference type="EMBL" id="KAK9695870.1"/>
    </source>
</evidence>
<feature type="region of interest" description="Disordered" evidence="4">
    <location>
        <begin position="1"/>
        <end position="27"/>
    </location>
</feature>
<dbReference type="PANTHER" id="PTHR19849:SF1">
    <property type="entry name" value="F-BOX_WD REPEAT-CONTAINING PROTEIN 7"/>
    <property type="match status" value="1"/>
</dbReference>
<evidence type="ECO:0000313" key="7">
    <source>
        <dbReference type="Proteomes" id="UP001479436"/>
    </source>
</evidence>
<feature type="domain" description="F-box" evidence="5">
    <location>
        <begin position="272"/>
        <end position="319"/>
    </location>
</feature>